<dbReference type="GeneID" id="14873052"/>
<evidence type="ECO:0000256" key="5">
    <source>
        <dbReference type="SAM" id="MobiDB-lite"/>
    </source>
</evidence>
<dbReference type="CDD" id="cd07976">
    <property type="entry name" value="TFIIA_alpha_beta_like"/>
    <property type="match status" value="1"/>
</dbReference>
<evidence type="ECO:0000256" key="1">
    <source>
        <dbReference type="ARBA" id="ARBA00004123"/>
    </source>
</evidence>
<evidence type="ECO:0000313" key="6">
    <source>
        <dbReference type="EMBL" id="EGG21004.1"/>
    </source>
</evidence>
<proteinExistence type="inferred from homology"/>
<feature type="region of interest" description="Disordered" evidence="5">
    <location>
        <begin position="203"/>
        <end position="248"/>
    </location>
</feature>
<reference evidence="7" key="1">
    <citation type="journal article" date="2011" name="Genome Res.">
        <title>Phylogeny-wide analysis of social amoeba genomes highlights ancient origins for complex intercellular communication.</title>
        <authorList>
            <person name="Heidel A.J."/>
            <person name="Lawal H.M."/>
            <person name="Felder M."/>
            <person name="Schilde C."/>
            <person name="Helps N.R."/>
            <person name="Tunggal B."/>
            <person name="Rivero F."/>
            <person name="John U."/>
            <person name="Schleicher M."/>
            <person name="Eichinger L."/>
            <person name="Platzer M."/>
            <person name="Noegel A.A."/>
            <person name="Schaap P."/>
            <person name="Gloeckner G."/>
        </authorList>
    </citation>
    <scope>NUCLEOTIDE SEQUENCE [LARGE SCALE GENOMIC DNA]</scope>
    <source>
        <strain evidence="7">SH3</strain>
    </source>
</reference>
<accession>F4PU78</accession>
<feature type="region of interest" description="Disordered" evidence="5">
    <location>
        <begin position="119"/>
        <end position="161"/>
    </location>
</feature>
<protein>
    <submittedName>
        <fullName evidence="6">Transcription factor IIA</fullName>
    </submittedName>
</protein>
<comment type="similarity">
    <text evidence="2">Belongs to the TFIIA subunit 1 family.</text>
</comment>
<evidence type="ECO:0000256" key="3">
    <source>
        <dbReference type="ARBA" id="ARBA00023163"/>
    </source>
</evidence>
<feature type="region of interest" description="Disordered" evidence="5">
    <location>
        <begin position="47"/>
        <end position="82"/>
    </location>
</feature>
<dbReference type="SMART" id="SM01371">
    <property type="entry name" value="TFIIA"/>
    <property type="match status" value="1"/>
</dbReference>
<dbReference type="Pfam" id="PF03153">
    <property type="entry name" value="TFIIA"/>
    <property type="match status" value="2"/>
</dbReference>
<dbReference type="AlphaFoldDB" id="F4PU78"/>
<dbReference type="InterPro" id="IPR009088">
    <property type="entry name" value="TFIIA_b-brl"/>
</dbReference>
<dbReference type="EMBL" id="GL883010">
    <property type="protein sequence ID" value="EGG21004.1"/>
    <property type="molecule type" value="Genomic_DNA"/>
</dbReference>
<dbReference type="STRING" id="1054147.F4PU78"/>
<feature type="compositionally biased region" description="Acidic residues" evidence="5">
    <location>
        <begin position="239"/>
        <end position="248"/>
    </location>
</feature>
<dbReference type="KEGG" id="dfa:DFA_00873"/>
<feature type="compositionally biased region" description="Low complexity" evidence="5">
    <location>
        <begin position="126"/>
        <end position="157"/>
    </location>
</feature>
<dbReference type="GO" id="GO:0006367">
    <property type="term" value="P:transcription initiation at RNA polymerase II promoter"/>
    <property type="evidence" value="ECO:0007669"/>
    <property type="project" value="InterPro"/>
</dbReference>
<keyword evidence="3" id="KW-0804">Transcription</keyword>
<gene>
    <name evidence="6" type="primary">gtf2a1</name>
    <name evidence="6" type="ORF">DFA_00873</name>
</gene>
<keyword evidence="7" id="KW-1185">Reference proteome</keyword>
<sequence length="298" mass="33022">MSGATSSVYRHIIDDVIRCIRVEFLNEGLDDSIIMELQNMWETRLNQAEPQQAPPQPQDAISTTATTTSTSSTNHIQSAPEQVRQSLNSLRQINSSPQSFGKPQQFMPKNDIVATTLAGLSNNGNTSTTSTTSSTTTTTSASSSTGTTSPNQQQQQQLPSAHSLRSIMNIPQNDGSFESKEEMDQYIIDKLSKNQNQSCSFSITIPQLDGNGGDEVGEEDMEEHRPDASVDPQDSLNSDLDDDEEDDQGQEIEHFVLCQYEKVSRIKNKRKCVLKDGVMHLNGRDYLFNKANGELVWK</sequence>
<dbReference type="InterPro" id="IPR004855">
    <property type="entry name" value="TFIIA_asu/bsu"/>
</dbReference>
<evidence type="ECO:0000256" key="2">
    <source>
        <dbReference type="ARBA" id="ARBA00010059"/>
    </source>
</evidence>
<dbReference type="SUPFAM" id="SSF50784">
    <property type="entry name" value="Transcription factor IIA (TFIIA), beta-barrel domain"/>
    <property type="match status" value="1"/>
</dbReference>
<dbReference type="Gene3D" id="2.30.18.10">
    <property type="entry name" value="Transcription factor IIA (TFIIA), beta-barrel domain"/>
    <property type="match status" value="1"/>
</dbReference>
<dbReference type="PANTHER" id="PTHR12694:SF8">
    <property type="entry name" value="TRANSCRIPTION INITIATION FACTOR IIA SUBUNIT 1"/>
    <property type="match status" value="1"/>
</dbReference>
<dbReference type="OMA" id="QKCTGEA"/>
<organism evidence="6 7">
    <name type="scientific">Cavenderia fasciculata</name>
    <name type="common">Slime mold</name>
    <name type="synonym">Dictyostelium fasciculatum</name>
    <dbReference type="NCBI Taxonomy" id="261658"/>
    <lineage>
        <taxon>Eukaryota</taxon>
        <taxon>Amoebozoa</taxon>
        <taxon>Evosea</taxon>
        <taxon>Eumycetozoa</taxon>
        <taxon>Dictyostelia</taxon>
        <taxon>Acytosteliales</taxon>
        <taxon>Cavenderiaceae</taxon>
        <taxon>Cavenderia</taxon>
    </lineage>
</organism>
<dbReference type="RefSeq" id="XP_004358854.1">
    <property type="nucleotide sequence ID" value="XM_004358797.1"/>
</dbReference>
<name>F4PU78_CACFS</name>
<evidence type="ECO:0000256" key="4">
    <source>
        <dbReference type="ARBA" id="ARBA00023242"/>
    </source>
</evidence>
<dbReference type="PANTHER" id="PTHR12694">
    <property type="entry name" value="TRANSCRIPTION INITIATION FACTOR IIA SUBUNIT 1"/>
    <property type="match status" value="1"/>
</dbReference>
<dbReference type="SUPFAM" id="SSF47396">
    <property type="entry name" value="Transcription factor IIA (TFIIA), alpha-helical domain"/>
    <property type="match status" value="1"/>
</dbReference>
<dbReference type="OrthoDB" id="6275927at2759"/>
<feature type="compositionally biased region" description="Low complexity" evidence="5">
    <location>
        <begin position="62"/>
        <end position="73"/>
    </location>
</feature>
<dbReference type="Proteomes" id="UP000007797">
    <property type="component" value="Unassembled WGS sequence"/>
</dbReference>
<dbReference type="GO" id="GO:0005672">
    <property type="term" value="C:transcription factor TFIIA complex"/>
    <property type="evidence" value="ECO:0007669"/>
    <property type="project" value="InterPro"/>
</dbReference>
<dbReference type="Gene3D" id="1.10.287.100">
    <property type="match status" value="1"/>
</dbReference>
<keyword evidence="4" id="KW-0539">Nucleus</keyword>
<evidence type="ECO:0000313" key="7">
    <source>
        <dbReference type="Proteomes" id="UP000007797"/>
    </source>
</evidence>
<comment type="subcellular location">
    <subcellularLocation>
        <location evidence="1">Nucleus</location>
    </subcellularLocation>
</comment>